<dbReference type="PANTHER" id="PTHR35458:SF8">
    <property type="entry name" value="SLR0650 PROTEIN"/>
    <property type="match status" value="1"/>
</dbReference>
<organism evidence="2 3">
    <name type="scientific">Candidatus Falkowbacteria bacterium CG11_big_fil_rev_8_21_14_0_20_39_10</name>
    <dbReference type="NCBI Taxonomy" id="1974570"/>
    <lineage>
        <taxon>Bacteria</taxon>
        <taxon>Candidatus Falkowiibacteriota</taxon>
    </lineage>
</organism>
<dbReference type="InterPro" id="IPR047140">
    <property type="entry name" value="LabA"/>
</dbReference>
<dbReference type="GO" id="GO:0004540">
    <property type="term" value="F:RNA nuclease activity"/>
    <property type="evidence" value="ECO:0007669"/>
    <property type="project" value="InterPro"/>
</dbReference>
<dbReference type="CDD" id="cd10911">
    <property type="entry name" value="PIN_LabA"/>
    <property type="match status" value="1"/>
</dbReference>
<comment type="caution">
    <text evidence="2">The sequence shown here is derived from an EMBL/GenBank/DDBJ whole genome shotgun (WGS) entry which is preliminary data.</text>
</comment>
<dbReference type="InterPro" id="IPR021139">
    <property type="entry name" value="NYN"/>
</dbReference>
<dbReference type="Gene3D" id="3.40.50.1010">
    <property type="entry name" value="5'-nuclease"/>
    <property type="match status" value="1"/>
</dbReference>
<dbReference type="EMBL" id="PCWW01000033">
    <property type="protein sequence ID" value="PIR13513.1"/>
    <property type="molecule type" value="Genomic_DNA"/>
</dbReference>
<protein>
    <recommendedName>
        <fullName evidence="1">NYN domain-containing protein</fullName>
    </recommendedName>
</protein>
<dbReference type="Pfam" id="PF01936">
    <property type="entry name" value="NYN"/>
    <property type="match status" value="1"/>
</dbReference>
<evidence type="ECO:0000313" key="2">
    <source>
        <dbReference type="EMBL" id="PIR13513.1"/>
    </source>
</evidence>
<reference evidence="2 3" key="1">
    <citation type="submission" date="2017-09" db="EMBL/GenBank/DDBJ databases">
        <title>Depth-based differentiation of microbial function through sediment-hosted aquifers and enrichment of novel symbionts in the deep terrestrial subsurface.</title>
        <authorList>
            <person name="Probst A.J."/>
            <person name="Ladd B."/>
            <person name="Jarett J.K."/>
            <person name="Geller-Mcgrath D.E."/>
            <person name="Sieber C.M."/>
            <person name="Emerson J.B."/>
            <person name="Anantharaman K."/>
            <person name="Thomas B.C."/>
            <person name="Malmstrom R."/>
            <person name="Stieglmeier M."/>
            <person name="Klingl A."/>
            <person name="Woyke T."/>
            <person name="Ryan C.M."/>
            <person name="Banfield J.F."/>
        </authorList>
    </citation>
    <scope>NUCLEOTIDE SEQUENCE [LARGE SCALE GENOMIC DNA]</scope>
    <source>
        <strain evidence="2">CG11_big_fil_rev_8_21_14_0_20_39_10</strain>
    </source>
</reference>
<feature type="domain" description="NYN" evidence="1">
    <location>
        <begin position="16"/>
        <end position="176"/>
    </location>
</feature>
<evidence type="ECO:0000313" key="3">
    <source>
        <dbReference type="Proteomes" id="UP000230869"/>
    </source>
</evidence>
<gene>
    <name evidence="2" type="ORF">COV49_01985</name>
</gene>
<proteinExistence type="predicted"/>
<evidence type="ECO:0000259" key="1">
    <source>
        <dbReference type="Pfam" id="PF01936"/>
    </source>
</evidence>
<dbReference type="Proteomes" id="UP000230869">
    <property type="component" value="Unassembled WGS sequence"/>
</dbReference>
<sequence>MNNYRTNKNIENQNVVYVFIDASNLWEAQKAKGRFFDYEKLRIFIKEEFNSPMINIFYYTAYPAEGMRDYSLDGRHKFYTFLKKGLGFVVRKKELKRISIITEVGGGIEEKGNMDVEITIDALHNIKKYNIAVLFSGDSNFLALVTYLRRADKRVYIFSSKNNISEELKTGGDGYFDVSKIGEDIWGRELRHRPAKH</sequence>
<dbReference type="AlphaFoldDB" id="A0A2M6K9B6"/>
<accession>A0A2M6K9B6</accession>
<dbReference type="PANTHER" id="PTHR35458">
    <property type="entry name" value="SLR0755 PROTEIN"/>
    <property type="match status" value="1"/>
</dbReference>
<name>A0A2M6K9B6_9BACT</name>